<evidence type="ECO:0000256" key="1">
    <source>
        <dbReference type="SAM" id="SignalP"/>
    </source>
</evidence>
<evidence type="ECO:0008006" key="4">
    <source>
        <dbReference type="Google" id="ProtNLM"/>
    </source>
</evidence>
<name>A0ABR3MNH7_9TELE</name>
<evidence type="ECO:0000313" key="3">
    <source>
        <dbReference type="Proteomes" id="UP001558613"/>
    </source>
</evidence>
<accession>A0ABR3MNH7</accession>
<organism evidence="2 3">
    <name type="scientific">Cirrhinus molitorella</name>
    <name type="common">mud carp</name>
    <dbReference type="NCBI Taxonomy" id="172907"/>
    <lineage>
        <taxon>Eukaryota</taxon>
        <taxon>Metazoa</taxon>
        <taxon>Chordata</taxon>
        <taxon>Craniata</taxon>
        <taxon>Vertebrata</taxon>
        <taxon>Euteleostomi</taxon>
        <taxon>Actinopterygii</taxon>
        <taxon>Neopterygii</taxon>
        <taxon>Teleostei</taxon>
        <taxon>Ostariophysi</taxon>
        <taxon>Cypriniformes</taxon>
        <taxon>Cyprinidae</taxon>
        <taxon>Labeoninae</taxon>
        <taxon>Labeonini</taxon>
        <taxon>Cirrhinus</taxon>
    </lineage>
</organism>
<dbReference type="Proteomes" id="UP001558613">
    <property type="component" value="Unassembled WGS sequence"/>
</dbReference>
<protein>
    <recommendedName>
        <fullName evidence="4">Secreted protein</fullName>
    </recommendedName>
</protein>
<evidence type="ECO:0000313" key="2">
    <source>
        <dbReference type="EMBL" id="KAL1266186.1"/>
    </source>
</evidence>
<reference evidence="2 3" key="1">
    <citation type="submission" date="2023-09" db="EMBL/GenBank/DDBJ databases">
        <authorList>
            <person name="Wang M."/>
        </authorList>
    </citation>
    <scope>NUCLEOTIDE SEQUENCE [LARGE SCALE GENOMIC DNA]</scope>
    <source>
        <strain evidence="2">GT-2023</strain>
        <tissue evidence="2">Liver</tissue>
    </source>
</reference>
<keyword evidence="1" id="KW-0732">Signal</keyword>
<feature type="signal peptide" evidence="1">
    <location>
        <begin position="1"/>
        <end position="31"/>
    </location>
</feature>
<feature type="chain" id="PRO_5045359340" description="Secreted protein" evidence="1">
    <location>
        <begin position="32"/>
        <end position="81"/>
    </location>
</feature>
<comment type="caution">
    <text evidence="2">The sequence shown here is derived from an EMBL/GenBank/DDBJ whole genome shotgun (WGS) entry which is preliminary data.</text>
</comment>
<dbReference type="EMBL" id="JAYMGO010000010">
    <property type="protein sequence ID" value="KAL1266186.1"/>
    <property type="molecule type" value="Genomic_DNA"/>
</dbReference>
<gene>
    <name evidence="2" type="ORF">QQF64_001861</name>
</gene>
<proteinExistence type="predicted"/>
<sequence>MRFWEQQCFVLIVWQLSKVMCTAVILPETQGRRIIESSYVMKYFHTLLSAGRGVVNGCQSLRSFSVLPRWQQLFLLNGSLT</sequence>
<keyword evidence="3" id="KW-1185">Reference proteome</keyword>